<name>A0A419EUU8_9BACT</name>
<dbReference type="Proteomes" id="UP000285961">
    <property type="component" value="Unassembled WGS sequence"/>
</dbReference>
<gene>
    <name evidence="1" type="ORF">C4532_13520</name>
</gene>
<comment type="caution">
    <text evidence="1">The sequence shown here is derived from an EMBL/GenBank/DDBJ whole genome shotgun (WGS) entry which is preliminary data.</text>
</comment>
<proteinExistence type="predicted"/>
<protein>
    <submittedName>
        <fullName evidence="1">Uncharacterized protein</fullName>
    </submittedName>
</protein>
<evidence type="ECO:0000313" key="1">
    <source>
        <dbReference type="EMBL" id="RJP68051.1"/>
    </source>
</evidence>
<reference evidence="1 2" key="1">
    <citation type="journal article" date="2017" name="ISME J.">
        <title>Energy and carbon metabolisms in a deep terrestrial subsurface fluid microbial community.</title>
        <authorList>
            <person name="Momper L."/>
            <person name="Jungbluth S.P."/>
            <person name="Lee M.D."/>
            <person name="Amend J.P."/>
        </authorList>
    </citation>
    <scope>NUCLEOTIDE SEQUENCE [LARGE SCALE GENOMIC DNA]</scope>
    <source>
        <strain evidence="1">SURF_17</strain>
    </source>
</reference>
<accession>A0A419EUU8</accession>
<dbReference type="AlphaFoldDB" id="A0A419EUU8"/>
<sequence>MEVEMRPTIAELIAGITRTLNTTALPIVLNSGDTEAFLELMITARLLAFVESRWDKEYERLIRENTAMEGLLKEAADALQQINYPDGVNLVGNIEEYHFDIQAIPSISELHEHNVERKKKLQRFILIHTSLKERQTPELCAVRAKIRDFLKDLNNRDLEAAQLILAG</sequence>
<evidence type="ECO:0000313" key="2">
    <source>
        <dbReference type="Proteomes" id="UP000285961"/>
    </source>
</evidence>
<organism evidence="1 2">
    <name type="scientific">Candidatus Abyssobacteria bacterium SURF_17</name>
    <dbReference type="NCBI Taxonomy" id="2093361"/>
    <lineage>
        <taxon>Bacteria</taxon>
        <taxon>Pseudomonadati</taxon>
        <taxon>Candidatus Hydrogenedentota</taxon>
        <taxon>Candidatus Abyssobacteria</taxon>
    </lineage>
</organism>
<dbReference type="EMBL" id="QZKI01000095">
    <property type="protein sequence ID" value="RJP68051.1"/>
    <property type="molecule type" value="Genomic_DNA"/>
</dbReference>